<organism evidence="1 2">
    <name type="scientific">Pseudonocardia lutea</name>
    <dbReference type="NCBI Taxonomy" id="2172015"/>
    <lineage>
        <taxon>Bacteria</taxon>
        <taxon>Bacillati</taxon>
        <taxon>Actinomycetota</taxon>
        <taxon>Actinomycetes</taxon>
        <taxon>Pseudonocardiales</taxon>
        <taxon>Pseudonocardiaceae</taxon>
        <taxon>Pseudonocardia</taxon>
    </lineage>
</organism>
<name>A0ABW1IBF1_9PSEU</name>
<evidence type="ECO:0000313" key="2">
    <source>
        <dbReference type="Proteomes" id="UP001596119"/>
    </source>
</evidence>
<accession>A0ABW1IBF1</accession>
<evidence type="ECO:0008006" key="3">
    <source>
        <dbReference type="Google" id="ProtNLM"/>
    </source>
</evidence>
<sequence>MTIDDARDAVTPPQGLAAARPAAAIPAWRGLVVFVVREAAAHQIDEAVAGIARGLEILDVVELDAAQRAAARTGLTGADWGPGGKPVPGGGPHTFVIACDVAPPVGVVHGVRSMAERIDEVRARTTHRLLHTLPPQQHYEPLHVSTGPQQALDFLEVLGDLDVQARLLPRVTALIEACSVPFPLVRMLAPDSPGYRARVALVDHPVHGRSVCKIFRPGALEFFRRELSARQELADLPEVPELLEHGPNWLLTPFYTDVGRHLVRPLSGVKEMHQLRPDVVRQLARFARDLHERGKFVLDLSPHNLMWDAHAGLKVLDLEFVLDYPGPVPPFEECWSLHGVPSELRRVGDGLPDLMLTKGVGNSVFHPAVSGLPPESLFSPPRRGETVRRTATQLAWYAGLAVAGRVHPAMRR</sequence>
<protein>
    <recommendedName>
        <fullName evidence="3">Aminoglycoside phosphotransferase domain-containing protein</fullName>
    </recommendedName>
</protein>
<comment type="caution">
    <text evidence="1">The sequence shown here is derived from an EMBL/GenBank/DDBJ whole genome shotgun (WGS) entry which is preliminary data.</text>
</comment>
<keyword evidence="2" id="KW-1185">Reference proteome</keyword>
<dbReference type="RefSeq" id="WP_379566805.1">
    <property type="nucleotide sequence ID" value="NZ_JBHSQK010000035.1"/>
</dbReference>
<dbReference type="EMBL" id="JBHSQK010000035">
    <property type="protein sequence ID" value="MFC5949679.1"/>
    <property type="molecule type" value="Genomic_DNA"/>
</dbReference>
<gene>
    <name evidence="1" type="ORF">ACFQH9_15495</name>
</gene>
<reference evidence="2" key="1">
    <citation type="journal article" date="2019" name="Int. J. Syst. Evol. Microbiol.">
        <title>The Global Catalogue of Microorganisms (GCM) 10K type strain sequencing project: providing services to taxonomists for standard genome sequencing and annotation.</title>
        <authorList>
            <consortium name="The Broad Institute Genomics Platform"/>
            <consortium name="The Broad Institute Genome Sequencing Center for Infectious Disease"/>
            <person name="Wu L."/>
            <person name="Ma J."/>
        </authorList>
    </citation>
    <scope>NUCLEOTIDE SEQUENCE [LARGE SCALE GENOMIC DNA]</scope>
    <source>
        <strain evidence="2">CGMCC 4.7397</strain>
    </source>
</reference>
<dbReference type="SUPFAM" id="SSF56112">
    <property type="entry name" value="Protein kinase-like (PK-like)"/>
    <property type="match status" value="1"/>
</dbReference>
<proteinExistence type="predicted"/>
<dbReference type="Proteomes" id="UP001596119">
    <property type="component" value="Unassembled WGS sequence"/>
</dbReference>
<dbReference type="InterPro" id="IPR011009">
    <property type="entry name" value="Kinase-like_dom_sf"/>
</dbReference>
<evidence type="ECO:0000313" key="1">
    <source>
        <dbReference type="EMBL" id="MFC5949679.1"/>
    </source>
</evidence>